<evidence type="ECO:0000313" key="4">
    <source>
        <dbReference type="Proteomes" id="UP000235564"/>
    </source>
</evidence>
<dbReference type="Proteomes" id="UP000235564">
    <property type="component" value="Unassembled WGS sequence"/>
</dbReference>
<organism evidence="3 4">
    <name type="scientific">Hoylesella buccalis</name>
    <dbReference type="NCBI Taxonomy" id="28127"/>
    <lineage>
        <taxon>Bacteria</taxon>
        <taxon>Pseudomonadati</taxon>
        <taxon>Bacteroidota</taxon>
        <taxon>Bacteroidia</taxon>
        <taxon>Bacteroidales</taxon>
        <taxon>Prevotellaceae</taxon>
        <taxon>Hoylesella</taxon>
    </lineage>
</organism>
<feature type="domain" description="TonB C-terminal" evidence="2">
    <location>
        <begin position="72"/>
        <end position="135"/>
    </location>
</feature>
<dbReference type="InterPro" id="IPR037682">
    <property type="entry name" value="TonB_C"/>
</dbReference>
<dbReference type="SUPFAM" id="SSF74653">
    <property type="entry name" value="TolA/TonB C-terminal domain"/>
    <property type="match status" value="1"/>
</dbReference>
<feature type="signal peptide" evidence="1">
    <location>
        <begin position="1"/>
        <end position="21"/>
    </location>
</feature>
<comment type="caution">
    <text evidence="3">The sequence shown here is derived from an EMBL/GenBank/DDBJ whole genome shotgun (WGS) entry which is preliminary data.</text>
</comment>
<dbReference type="AlphaFoldDB" id="A0A2N6QN01"/>
<keyword evidence="1" id="KW-0732">Signal</keyword>
<dbReference type="RefSeq" id="WP_102698254.1">
    <property type="nucleotide sequence ID" value="NZ_PNGJ01000015.1"/>
</dbReference>
<dbReference type="Pfam" id="PF03544">
    <property type="entry name" value="TonB_C"/>
    <property type="match status" value="1"/>
</dbReference>
<dbReference type="EMBL" id="PNGJ01000015">
    <property type="protein sequence ID" value="PMC22777.1"/>
    <property type="molecule type" value="Genomic_DNA"/>
</dbReference>
<dbReference type="GO" id="GO:0055085">
    <property type="term" value="P:transmembrane transport"/>
    <property type="evidence" value="ECO:0007669"/>
    <property type="project" value="InterPro"/>
</dbReference>
<evidence type="ECO:0000256" key="1">
    <source>
        <dbReference type="SAM" id="SignalP"/>
    </source>
</evidence>
<protein>
    <recommendedName>
        <fullName evidence="2">TonB C-terminal domain-containing protein</fullName>
    </recommendedName>
</protein>
<evidence type="ECO:0000259" key="2">
    <source>
        <dbReference type="Pfam" id="PF03544"/>
    </source>
</evidence>
<proteinExistence type="predicted"/>
<dbReference type="OrthoDB" id="1096764at2"/>
<dbReference type="Gene3D" id="3.30.1150.10">
    <property type="match status" value="1"/>
</dbReference>
<sequence>MMKRRSVLLFWLMMAVWAAMSAQCVGSSKYVEPSEKIFSDPEVMPVYPGGKKALMAFVSDRVIPKLMKADSTLTGTMMVNFVIDKKGRCKDFKVYRSKGLRFDKIIIREMKHMKRWTPGMLVGRPVSMRYCVRIRMKVKQTQRVKSMEKP</sequence>
<accession>A0A2N6QN01</accession>
<feature type="chain" id="PRO_5014957330" description="TonB C-terminal domain-containing protein" evidence="1">
    <location>
        <begin position="22"/>
        <end position="150"/>
    </location>
</feature>
<evidence type="ECO:0000313" key="3">
    <source>
        <dbReference type="EMBL" id="PMC22777.1"/>
    </source>
</evidence>
<reference evidence="3 4" key="1">
    <citation type="submission" date="2017-09" db="EMBL/GenBank/DDBJ databases">
        <title>Bacterial strain isolated from the female urinary microbiota.</title>
        <authorList>
            <person name="Thomas-White K."/>
            <person name="Kumar N."/>
            <person name="Forster S."/>
            <person name="Putonti C."/>
            <person name="Lawley T."/>
            <person name="Wolfe A.J."/>
        </authorList>
    </citation>
    <scope>NUCLEOTIDE SEQUENCE [LARGE SCALE GENOMIC DNA]</scope>
    <source>
        <strain evidence="3 4">UMB0536</strain>
    </source>
</reference>
<name>A0A2N6QN01_9BACT</name>
<gene>
    <name evidence="3" type="ORF">CJ231_12620</name>
</gene>